<sequence length="473" mass="51312">MDKLGKLEAYSRQLSAAIKSLSAYRRRLESPDPLDAESELDKELYSAKAEILAAASGIRCVVAGPTNLLQHLACQVELLACLRWLSEFQILACIPLQSSVPIKDVATLAGIQDHDHLARVIRFVATHEFLQVTEPQASVVSHTPLSAQFIANPSYVDALMFLSDTQMPSALHMAPATQHSLEAGWAGTGTGTGENAYNLALSTTKPFHVARPESPRWQRCLTAFLDHSAGVFRVKDTADMLGQLNWSNLSNACVVEPLTDLDPLIQVGAKSTALVRYLAKRYQGLRLVVQKEKESPDVAQSPTHAATDLGLAIPPQNPTDKPLDFVEPDLKSRILVTDRPAGSNQHQPQSVVDAAVYILHTDAVAPAAVLAQLQDHFGILRAHGSMLLVLASRCLPEPGVLGNPEAEAVARARDLSMHQLLGATEWEMMDLLTTIESVGDDEGKLIVTDRLCSRDNVVRALAVKYQELNTVGA</sequence>
<evidence type="ECO:0000313" key="2">
    <source>
        <dbReference type="Proteomes" id="UP001390339"/>
    </source>
</evidence>
<gene>
    <name evidence="1" type="ORF">PGQ11_009737</name>
</gene>
<comment type="caution">
    <text evidence="1">The sequence shown here is derived from an EMBL/GenBank/DDBJ whole genome shotgun (WGS) entry which is preliminary data.</text>
</comment>
<organism evidence="1 2">
    <name type="scientific">Apiospora arundinis</name>
    <dbReference type="NCBI Taxonomy" id="335852"/>
    <lineage>
        <taxon>Eukaryota</taxon>
        <taxon>Fungi</taxon>
        <taxon>Dikarya</taxon>
        <taxon>Ascomycota</taxon>
        <taxon>Pezizomycotina</taxon>
        <taxon>Sordariomycetes</taxon>
        <taxon>Xylariomycetidae</taxon>
        <taxon>Amphisphaeriales</taxon>
        <taxon>Apiosporaceae</taxon>
        <taxon>Apiospora</taxon>
    </lineage>
</organism>
<dbReference type="SUPFAM" id="SSF46785">
    <property type="entry name" value="Winged helix' DNA-binding domain"/>
    <property type="match status" value="1"/>
</dbReference>
<evidence type="ECO:0000313" key="1">
    <source>
        <dbReference type="EMBL" id="KAK8859003.1"/>
    </source>
</evidence>
<name>A0ABR2I8C4_9PEZI</name>
<dbReference type="EMBL" id="JAPCWZ010000006">
    <property type="protein sequence ID" value="KAK8859003.1"/>
    <property type="molecule type" value="Genomic_DNA"/>
</dbReference>
<accession>A0ABR2I8C4</accession>
<dbReference type="InterPro" id="IPR029063">
    <property type="entry name" value="SAM-dependent_MTases_sf"/>
</dbReference>
<protein>
    <submittedName>
        <fullName evidence="1">O-methyltransferase</fullName>
    </submittedName>
</protein>
<dbReference type="InterPro" id="IPR036390">
    <property type="entry name" value="WH_DNA-bd_sf"/>
</dbReference>
<proteinExistence type="predicted"/>
<dbReference type="Proteomes" id="UP001390339">
    <property type="component" value="Unassembled WGS sequence"/>
</dbReference>
<dbReference type="Gene3D" id="3.40.50.150">
    <property type="entry name" value="Vaccinia Virus protein VP39"/>
    <property type="match status" value="1"/>
</dbReference>
<dbReference type="PANTHER" id="PTHR43712:SF15">
    <property type="entry name" value="MONODICTYPHENONE CLUSTER TRANSCRIPTIONAL COACTIVATOR MDPA"/>
    <property type="match status" value="1"/>
</dbReference>
<dbReference type="PANTHER" id="PTHR43712">
    <property type="entry name" value="PUTATIVE (AFU_ORTHOLOGUE AFUA_4G14580)-RELATED"/>
    <property type="match status" value="1"/>
</dbReference>
<keyword evidence="2" id="KW-1185">Reference proteome</keyword>
<reference evidence="1 2" key="1">
    <citation type="journal article" date="2024" name="IMA Fungus">
        <title>Apiospora arundinis, a panoply of carbohydrate-active enzymes and secondary metabolites.</title>
        <authorList>
            <person name="Sorensen T."/>
            <person name="Petersen C."/>
            <person name="Muurmann A.T."/>
            <person name="Christiansen J.V."/>
            <person name="Brundto M.L."/>
            <person name="Overgaard C.K."/>
            <person name="Boysen A.T."/>
            <person name="Wollenberg R.D."/>
            <person name="Larsen T.O."/>
            <person name="Sorensen J.L."/>
            <person name="Nielsen K.L."/>
            <person name="Sondergaard T.E."/>
        </authorList>
    </citation>
    <scope>NUCLEOTIDE SEQUENCE [LARGE SCALE GENOMIC DNA]</scope>
    <source>
        <strain evidence="1 2">AAU 773</strain>
    </source>
</reference>